<name>A0A964RKQ5_9CLOT</name>
<dbReference type="RefSeq" id="WP_160358513.1">
    <property type="nucleotide sequence ID" value="NZ_WSRQ01000008.1"/>
</dbReference>
<dbReference type="PANTHER" id="PTHR44591">
    <property type="entry name" value="STRESS RESPONSE REGULATOR PROTEIN 1"/>
    <property type="match status" value="1"/>
</dbReference>
<evidence type="ECO:0000256" key="1">
    <source>
        <dbReference type="ARBA" id="ARBA00018672"/>
    </source>
</evidence>
<proteinExistence type="predicted"/>
<dbReference type="InterPro" id="IPR011006">
    <property type="entry name" value="CheY-like_superfamily"/>
</dbReference>
<dbReference type="SMART" id="SM00448">
    <property type="entry name" value="REC"/>
    <property type="match status" value="1"/>
</dbReference>
<dbReference type="AlphaFoldDB" id="A0A964RKQ5"/>
<comment type="function">
    <text evidence="3">May play the central regulatory role in sporulation. It may be an element of the effector pathway responsible for the activation of sporulation genes in response to nutritional stress. Spo0A may act in concert with spo0H (a sigma factor) to control the expression of some genes that are critical to the sporulation process.</text>
</comment>
<dbReference type="InterPro" id="IPR001789">
    <property type="entry name" value="Sig_transdc_resp-reg_receiver"/>
</dbReference>
<protein>
    <recommendedName>
        <fullName evidence="1">Stage 0 sporulation protein A homolog</fullName>
    </recommendedName>
</protein>
<comment type="caution">
    <text evidence="6">The sequence shown here is derived from an EMBL/GenBank/DDBJ whole genome shotgun (WGS) entry which is preliminary data.</text>
</comment>
<evidence type="ECO:0000313" key="7">
    <source>
        <dbReference type="Proteomes" id="UP000656077"/>
    </source>
</evidence>
<feature type="modified residue" description="4-aspartylphosphate" evidence="4">
    <location>
        <position position="57"/>
    </location>
</feature>
<evidence type="ECO:0000313" key="6">
    <source>
        <dbReference type="EMBL" id="MVX63363.1"/>
    </source>
</evidence>
<sequence length="127" mass="14336">MSEKQKNILLVEDMPSVRKFISLILENADYNVIEASNGEEGIEIYKKSGNIDLIITDIYMPQKTGLELVVELREEYSNINVIVLSDGGENNFSNELGVCEALGATYFIKKDMIIDELIELVNKIFSK</sequence>
<evidence type="ECO:0000256" key="2">
    <source>
        <dbReference type="ARBA" id="ARBA00022553"/>
    </source>
</evidence>
<accession>A0A964RKQ5</accession>
<dbReference type="Proteomes" id="UP000656077">
    <property type="component" value="Unassembled WGS sequence"/>
</dbReference>
<dbReference type="SUPFAM" id="SSF52172">
    <property type="entry name" value="CheY-like"/>
    <property type="match status" value="1"/>
</dbReference>
<dbReference type="PANTHER" id="PTHR44591:SF3">
    <property type="entry name" value="RESPONSE REGULATORY DOMAIN-CONTAINING PROTEIN"/>
    <property type="match status" value="1"/>
</dbReference>
<evidence type="ECO:0000256" key="3">
    <source>
        <dbReference type="ARBA" id="ARBA00024867"/>
    </source>
</evidence>
<organism evidence="6 7">
    <name type="scientific">Clostridium chromiireducens</name>
    <dbReference type="NCBI Taxonomy" id="225345"/>
    <lineage>
        <taxon>Bacteria</taxon>
        <taxon>Bacillati</taxon>
        <taxon>Bacillota</taxon>
        <taxon>Clostridia</taxon>
        <taxon>Eubacteriales</taxon>
        <taxon>Clostridiaceae</taxon>
        <taxon>Clostridium</taxon>
    </lineage>
</organism>
<dbReference type="Pfam" id="PF00072">
    <property type="entry name" value="Response_reg"/>
    <property type="match status" value="1"/>
</dbReference>
<dbReference type="InterPro" id="IPR050595">
    <property type="entry name" value="Bact_response_regulator"/>
</dbReference>
<dbReference type="PROSITE" id="PS50110">
    <property type="entry name" value="RESPONSE_REGULATORY"/>
    <property type="match status" value="1"/>
</dbReference>
<keyword evidence="2 4" id="KW-0597">Phosphoprotein</keyword>
<evidence type="ECO:0000256" key="4">
    <source>
        <dbReference type="PROSITE-ProRule" id="PRU00169"/>
    </source>
</evidence>
<dbReference type="Gene3D" id="3.40.50.2300">
    <property type="match status" value="1"/>
</dbReference>
<reference evidence="6" key="1">
    <citation type="submission" date="2019-12" db="EMBL/GenBank/DDBJ databases">
        <title>Microbes associate with the intestines of laboratory mice.</title>
        <authorList>
            <person name="Navarre W."/>
            <person name="Wong E."/>
        </authorList>
    </citation>
    <scope>NUCLEOTIDE SEQUENCE</scope>
    <source>
        <strain evidence="6">NM79_F5</strain>
    </source>
</reference>
<evidence type="ECO:0000259" key="5">
    <source>
        <dbReference type="PROSITE" id="PS50110"/>
    </source>
</evidence>
<dbReference type="GO" id="GO:0000160">
    <property type="term" value="P:phosphorelay signal transduction system"/>
    <property type="evidence" value="ECO:0007669"/>
    <property type="project" value="InterPro"/>
</dbReference>
<feature type="domain" description="Response regulatory" evidence="5">
    <location>
        <begin position="7"/>
        <end position="125"/>
    </location>
</feature>
<dbReference type="EMBL" id="WSRQ01000008">
    <property type="protein sequence ID" value="MVX63363.1"/>
    <property type="molecule type" value="Genomic_DNA"/>
</dbReference>
<gene>
    <name evidence="6" type="ORF">GKZ28_06580</name>
</gene>